<dbReference type="SUPFAM" id="SSF81606">
    <property type="entry name" value="PP2C-like"/>
    <property type="match status" value="1"/>
</dbReference>
<sequence length="493" mass="55971">MPEWIIAMFLIGALLSAGDMAKIFLEARRSRREAAVYDNHPQKLQMEHYADSFRVLAESFYQMPSKSVMPETGRVDKILEKEQQEVCSRCAKASWCWEQYGNLTRERCQELLQTIADGDEDEISRAKGEWNASCLNGSRFLELFWNRYQQERQAALWSGRVAESRRVVAEQLSEVAGIMDRAACDLYSLNSLPDELSEKICRQMKKNGAFVQKIWLQERPKEHLQIYMTVKAGRHCRITLRQTAELIGSLCGIPMVAVRDGAQVLSGEYQTVLFQEDVKFQVLYGVGRITKEQESISGDNYSVLCENGQFVLCLSDGMGSGIEANRESETVVELFEQFLRAGFPRIMAARMINSMLLLQPKEGMFSTFDVASINLYTGVCSFLKGGASPTFLRRDTWVEVVESTSLAAGLVSQTDFDTTTKKLYDGDYLVMMTDGVLDALPGDRTEQMEQLLLEVKNSEPREFARELLERVLRLGGCRARDDMTVLVARIWKK</sequence>
<evidence type="ECO:0000313" key="3">
    <source>
        <dbReference type="EMBL" id="CUO15691.1"/>
    </source>
</evidence>
<dbReference type="Pfam" id="PF19732">
    <property type="entry name" value="SpoIIE_N"/>
    <property type="match status" value="1"/>
</dbReference>
<dbReference type="PANTHER" id="PTHR43156:SF2">
    <property type="entry name" value="STAGE II SPORULATION PROTEIN E"/>
    <property type="match status" value="1"/>
</dbReference>
<dbReference type="InterPro" id="IPR036457">
    <property type="entry name" value="PPM-type-like_dom_sf"/>
</dbReference>
<evidence type="ECO:0000256" key="1">
    <source>
        <dbReference type="ARBA" id="ARBA00022801"/>
    </source>
</evidence>
<organism evidence="3 4">
    <name type="scientific">Fusicatenibacter saccharivorans</name>
    <dbReference type="NCBI Taxonomy" id="1150298"/>
    <lineage>
        <taxon>Bacteria</taxon>
        <taxon>Bacillati</taxon>
        <taxon>Bacillota</taxon>
        <taxon>Clostridia</taxon>
        <taxon>Lachnospirales</taxon>
        <taxon>Lachnospiraceae</taxon>
        <taxon>Fusicatenibacter</taxon>
    </lineage>
</organism>
<dbReference type="AlphaFoldDB" id="A0A174CQ66"/>
<proteinExistence type="predicted"/>
<dbReference type="PANTHER" id="PTHR43156">
    <property type="entry name" value="STAGE II SPORULATION PROTEIN E-RELATED"/>
    <property type="match status" value="1"/>
</dbReference>
<keyword evidence="1 3" id="KW-0378">Hydrolase</keyword>
<dbReference type="PROSITE" id="PS51746">
    <property type="entry name" value="PPM_2"/>
    <property type="match status" value="1"/>
</dbReference>
<name>A0A174CQ66_9FIRM</name>
<dbReference type="Pfam" id="PF07228">
    <property type="entry name" value="SpoIIE"/>
    <property type="match status" value="1"/>
</dbReference>
<dbReference type="Gene3D" id="3.60.40.10">
    <property type="entry name" value="PPM-type phosphatase domain"/>
    <property type="match status" value="1"/>
</dbReference>
<reference evidence="3 4" key="1">
    <citation type="submission" date="2015-09" db="EMBL/GenBank/DDBJ databases">
        <authorList>
            <consortium name="Pathogen Informatics"/>
        </authorList>
    </citation>
    <scope>NUCLEOTIDE SEQUENCE [LARGE SCALE GENOMIC DNA]</scope>
    <source>
        <strain evidence="3 4">2789STDY5608849</strain>
    </source>
</reference>
<evidence type="ECO:0000259" key="2">
    <source>
        <dbReference type="PROSITE" id="PS51746"/>
    </source>
</evidence>
<dbReference type="InterPro" id="IPR001932">
    <property type="entry name" value="PPM-type_phosphatase-like_dom"/>
</dbReference>
<accession>A0A174CQ66</accession>
<dbReference type="EC" id="3.1.3.16" evidence="3"/>
<feature type="domain" description="PPM-type phosphatase" evidence="2">
    <location>
        <begin position="283"/>
        <end position="490"/>
    </location>
</feature>
<dbReference type="RefSeq" id="WP_055227254.1">
    <property type="nucleotide sequence ID" value="NZ_CYYV01000006.1"/>
</dbReference>
<dbReference type="EMBL" id="CYYV01000006">
    <property type="protein sequence ID" value="CUO15691.1"/>
    <property type="molecule type" value="Genomic_DNA"/>
</dbReference>
<evidence type="ECO:0000313" key="4">
    <source>
        <dbReference type="Proteomes" id="UP000095706"/>
    </source>
</evidence>
<dbReference type="GO" id="GO:0004722">
    <property type="term" value="F:protein serine/threonine phosphatase activity"/>
    <property type="evidence" value="ECO:0007669"/>
    <property type="project" value="UniProtKB-EC"/>
</dbReference>
<dbReference type="SMART" id="SM00331">
    <property type="entry name" value="PP2C_SIG"/>
    <property type="match status" value="1"/>
</dbReference>
<dbReference type="InterPro" id="IPR045768">
    <property type="entry name" value="SpoIIE_N"/>
</dbReference>
<dbReference type="Proteomes" id="UP000095706">
    <property type="component" value="Unassembled WGS sequence"/>
</dbReference>
<dbReference type="InterPro" id="IPR052016">
    <property type="entry name" value="Bact_Sigma-Reg"/>
</dbReference>
<protein>
    <submittedName>
        <fullName evidence="3">Stage II sporulation protein E</fullName>
        <ecNumber evidence="3">3.1.3.16</ecNumber>
    </submittedName>
</protein>
<gene>
    <name evidence="3" type="primary">spoIIE</name>
    <name evidence="3" type="ORF">ERS852406_01379</name>
</gene>